<feature type="transmembrane region" description="Helical" evidence="7">
    <location>
        <begin position="265"/>
        <end position="292"/>
    </location>
</feature>
<evidence type="ECO:0008006" key="11">
    <source>
        <dbReference type="Google" id="ProtNLM"/>
    </source>
</evidence>
<dbReference type="PANTHER" id="PTHR30572">
    <property type="entry name" value="MEMBRANE COMPONENT OF TRANSPORTER-RELATED"/>
    <property type="match status" value="1"/>
</dbReference>
<comment type="similarity">
    <text evidence="6">Belongs to the ABC-4 integral membrane protein family.</text>
</comment>
<dbReference type="Pfam" id="PF02687">
    <property type="entry name" value="FtsX"/>
    <property type="match status" value="2"/>
</dbReference>
<dbReference type="RefSeq" id="WP_288184474.1">
    <property type="nucleotide sequence ID" value="NZ_LT608335.1"/>
</dbReference>
<dbReference type="Pfam" id="PF12704">
    <property type="entry name" value="MacB_PCD"/>
    <property type="match status" value="2"/>
</dbReference>
<keyword evidence="3 7" id="KW-0812">Transmembrane</keyword>
<feature type="domain" description="MacB-like periplasmic core" evidence="9">
    <location>
        <begin position="442"/>
        <end position="637"/>
    </location>
</feature>
<dbReference type="GO" id="GO:0005886">
    <property type="term" value="C:plasma membrane"/>
    <property type="evidence" value="ECO:0007669"/>
    <property type="project" value="UniProtKB-SubCell"/>
</dbReference>
<feature type="transmembrane region" description="Helical" evidence="7">
    <location>
        <begin position="441"/>
        <end position="461"/>
    </location>
</feature>
<evidence type="ECO:0000256" key="2">
    <source>
        <dbReference type="ARBA" id="ARBA00022475"/>
    </source>
</evidence>
<comment type="subcellular location">
    <subcellularLocation>
        <location evidence="1">Cell membrane</location>
        <topology evidence="1">Multi-pass membrane protein</topology>
    </subcellularLocation>
</comment>
<feature type="transmembrane region" description="Helical" evidence="7">
    <location>
        <begin position="769"/>
        <end position="793"/>
    </location>
</feature>
<evidence type="ECO:0000256" key="1">
    <source>
        <dbReference type="ARBA" id="ARBA00004651"/>
    </source>
</evidence>
<evidence type="ECO:0000256" key="6">
    <source>
        <dbReference type="ARBA" id="ARBA00038076"/>
    </source>
</evidence>
<dbReference type="GO" id="GO:0022857">
    <property type="term" value="F:transmembrane transporter activity"/>
    <property type="evidence" value="ECO:0007669"/>
    <property type="project" value="TreeGrafter"/>
</dbReference>
<name>A0A212LV80_9FIRM</name>
<keyword evidence="2" id="KW-1003">Cell membrane</keyword>
<dbReference type="InterPro" id="IPR003838">
    <property type="entry name" value="ABC3_permease_C"/>
</dbReference>
<protein>
    <recommendedName>
        <fullName evidence="11">ABC transporter permease</fullName>
    </recommendedName>
</protein>
<dbReference type="InterPro" id="IPR050250">
    <property type="entry name" value="Macrolide_Exporter_MacB"/>
</dbReference>
<dbReference type="PANTHER" id="PTHR30572:SF4">
    <property type="entry name" value="ABC TRANSPORTER PERMEASE YTRF"/>
    <property type="match status" value="1"/>
</dbReference>
<evidence type="ECO:0000256" key="7">
    <source>
        <dbReference type="SAM" id="Phobius"/>
    </source>
</evidence>
<evidence type="ECO:0000256" key="4">
    <source>
        <dbReference type="ARBA" id="ARBA00022989"/>
    </source>
</evidence>
<evidence type="ECO:0000313" key="10">
    <source>
        <dbReference type="EMBL" id="SCM81443.1"/>
    </source>
</evidence>
<accession>A0A212LV80</accession>
<keyword evidence="4 7" id="KW-1133">Transmembrane helix</keyword>
<dbReference type="InterPro" id="IPR025857">
    <property type="entry name" value="MacB_PCD"/>
</dbReference>
<feature type="domain" description="ABC3 transporter permease C-terminal" evidence="8">
    <location>
        <begin position="683"/>
        <end position="802"/>
    </location>
</feature>
<feature type="transmembrane region" description="Helical" evidence="7">
    <location>
        <begin position="26"/>
        <end position="49"/>
    </location>
</feature>
<evidence type="ECO:0000256" key="3">
    <source>
        <dbReference type="ARBA" id="ARBA00022692"/>
    </source>
</evidence>
<gene>
    <name evidence="10" type="ORF">KL86SPO_31622</name>
</gene>
<sequence length="810" mass="88518">MISYRLLSPRWRKVWADLAGNKLRTLLVVLSIAVGVFAVGMVASSYLMFQRDMANSWSSASPASVSLYADPFDEELIDSIRSLRGVKEADGRFNADLRVFTAGGEWRQMWLTAIPDYIKQEVSVVRPQTGAWPPGDGDVLLERSSLAELGVAPGERILVETAAGNKRSLKVSGIVYDAGQIPSLFSGRSYGYINMDTLEKLDEERQLNQVNLVVEPWVLQGKATAPIEAVGRRAFTKLEQGNTTVTWFQVNKPGEHLMQGTVNALLLLLAVLGVLSLFMSIFLLINTISAILTQQVRQVGIMKALGARRDQILRMYLTLVAVYGLLALVVAAPLGALAASAVTGFIAGVFNFDSGGVDLPLKVFLLEAAVAVLVPLAAAFWPIWQGSGITVREAINDYGISSVAAQGRVDRWLDAALARMQALPRPVVLSLRNTFRRKGRLALTLLTLTTAGIVFMSVFSVRASLYATLEQALQYYRYDLMVVFTESYRTNRIEQAVMQVPGVKAAEVWELTSGRILRDARKEAENEASTEVTVYGPPRGAETIQPTMVTGRWLVPGDESALVVNTEVIKDNPQLAVGAPAILKVGDHKLRFTVVGITQGILSGPYVYAPGEWLTKALQASDRAHSVRITAWSGDRQEQKLLGRALDQHSKKNSLKVKRVDVTWENKQRTEGRFNILIAFLLVMAVLLAVVGALGLTGTMSINVLERTREIGVMRAIGASSREIGQVFVVEALCIGLISWLAGAVLAVPVAALLDYQVGLLFLHNPMEFYFSFAGVGIWLGVSVTLSLLASLLPAWNATRMSVREVLNYE</sequence>
<evidence type="ECO:0000256" key="5">
    <source>
        <dbReference type="ARBA" id="ARBA00023136"/>
    </source>
</evidence>
<dbReference type="EMBL" id="FMJE01000003">
    <property type="protein sequence ID" value="SCM81443.1"/>
    <property type="molecule type" value="Genomic_DNA"/>
</dbReference>
<reference evidence="10" key="1">
    <citation type="submission" date="2016-08" db="EMBL/GenBank/DDBJ databases">
        <authorList>
            <person name="Seilhamer J.J."/>
        </authorList>
    </citation>
    <scope>NUCLEOTIDE SEQUENCE</scope>
    <source>
        <strain evidence="10">86</strain>
    </source>
</reference>
<keyword evidence="5 7" id="KW-0472">Membrane</keyword>
<dbReference type="AlphaFoldDB" id="A0A212LV80"/>
<feature type="domain" description="MacB-like periplasmic core" evidence="9">
    <location>
        <begin position="25"/>
        <end position="218"/>
    </location>
</feature>
<organism evidence="10">
    <name type="scientific">uncultured Sporomusa sp</name>
    <dbReference type="NCBI Taxonomy" id="307249"/>
    <lineage>
        <taxon>Bacteria</taxon>
        <taxon>Bacillati</taxon>
        <taxon>Bacillota</taxon>
        <taxon>Negativicutes</taxon>
        <taxon>Selenomonadales</taxon>
        <taxon>Sporomusaceae</taxon>
        <taxon>Sporomusa</taxon>
        <taxon>environmental samples</taxon>
    </lineage>
</organism>
<evidence type="ECO:0000259" key="8">
    <source>
        <dbReference type="Pfam" id="PF02687"/>
    </source>
</evidence>
<feature type="transmembrane region" description="Helical" evidence="7">
    <location>
        <begin position="363"/>
        <end position="384"/>
    </location>
</feature>
<feature type="transmembrane region" description="Helical" evidence="7">
    <location>
        <begin position="676"/>
        <end position="705"/>
    </location>
</feature>
<feature type="transmembrane region" description="Helical" evidence="7">
    <location>
        <begin position="313"/>
        <end position="343"/>
    </location>
</feature>
<feature type="domain" description="ABC3 transporter permease C-terminal" evidence="8">
    <location>
        <begin position="271"/>
        <end position="388"/>
    </location>
</feature>
<evidence type="ECO:0000259" key="9">
    <source>
        <dbReference type="Pfam" id="PF12704"/>
    </source>
</evidence>
<feature type="transmembrane region" description="Helical" evidence="7">
    <location>
        <begin position="726"/>
        <end position="749"/>
    </location>
</feature>
<proteinExistence type="inferred from homology"/>